<name>A0A6J4K973_9BACT</name>
<organism evidence="1">
    <name type="scientific">uncultured Gemmatimonadaceae bacterium</name>
    <dbReference type="NCBI Taxonomy" id="246130"/>
    <lineage>
        <taxon>Bacteria</taxon>
        <taxon>Pseudomonadati</taxon>
        <taxon>Gemmatimonadota</taxon>
        <taxon>Gemmatimonadia</taxon>
        <taxon>Gemmatimonadales</taxon>
        <taxon>Gemmatimonadaceae</taxon>
        <taxon>environmental samples</taxon>
    </lineage>
</organism>
<accession>A0A6J4K973</accession>
<proteinExistence type="predicted"/>
<gene>
    <name evidence="1" type="ORF">AVDCRST_MAG11-673</name>
</gene>
<dbReference type="PROSITE" id="PS51257">
    <property type="entry name" value="PROKAR_LIPOPROTEIN"/>
    <property type="match status" value="1"/>
</dbReference>
<dbReference type="EMBL" id="CADCTU010000146">
    <property type="protein sequence ID" value="CAA9298775.1"/>
    <property type="molecule type" value="Genomic_DNA"/>
</dbReference>
<protein>
    <submittedName>
        <fullName evidence="1">Uncharacterized protein</fullName>
    </submittedName>
</protein>
<dbReference type="AlphaFoldDB" id="A0A6J4K973"/>
<reference evidence="1" key="1">
    <citation type="submission" date="2020-02" db="EMBL/GenBank/DDBJ databases">
        <authorList>
            <person name="Meier V. D."/>
        </authorList>
    </citation>
    <scope>NUCLEOTIDE SEQUENCE</scope>
    <source>
        <strain evidence="1">AVDCRST_MAG11</strain>
    </source>
</reference>
<evidence type="ECO:0000313" key="1">
    <source>
        <dbReference type="EMBL" id="CAA9298775.1"/>
    </source>
</evidence>
<sequence length="110" mass="11352">MRQLVLALALATSAAACGPRRVEVSAAEPAAAAVQLAVTNTLSQPVNVYVMHEGTDTFVRQVAGNASETVGVRGVPSGATVTLRAVPVDGRNTYTKANVVLSGTYSWQVP</sequence>